<comment type="caution">
    <text evidence="6">The sequence shown here is derived from an EMBL/GenBank/DDBJ whole genome shotgun (WGS) entry which is preliminary data.</text>
</comment>
<dbReference type="Pfam" id="PF12265">
    <property type="entry name" value="CAF1C_H4-bd"/>
    <property type="match status" value="1"/>
</dbReference>
<dbReference type="SMART" id="SM00320">
    <property type="entry name" value="WD40"/>
    <property type="match status" value="6"/>
</dbReference>
<dbReference type="OMA" id="CEADWHP"/>
<dbReference type="GeneID" id="54779244"/>
<evidence type="ECO:0000256" key="4">
    <source>
        <dbReference type="PROSITE-ProRule" id="PRU00221"/>
    </source>
</evidence>
<dbReference type="RefSeq" id="XP_034014580.1">
    <property type="nucleotide sequence ID" value="XM_034158856.1"/>
</dbReference>
<sequence length="418" mass="47137">MAPDTAVAEKEIIEELQLKEKLTNEEYKIWKKSVPLLYDTIRSVSLDYPSLIVQWLGDYSYSDNKNSVKLRYLYGTNTSEKGANYLKLGEVALPSTLAPDFATVCPNADSVPIPLSQLDVESPFSTVNRWKVPRELNRLRVSPDEARAVAIDGEGIVHLFDLGNYDQLTFRYHKLEGQAVEWVDSESFLTGASDFHIALWDVAKPSTPIQLFKSHDGPINDLSSSRVHPSLFASVSDDYTTQWHDIRDKSSTANPAIKVTNPQVQMAVAVHPELATVYATAGRDNVVSLFDLRNPNQAFRELHGHTDTVIGVRWDTHNDPMQLLSWALDKRVITWDLERLDTEFVYPTDEQQQSSKRGKQSATKADPCLKFIHAGHTNRVNDVGIHPKVKGIYASVGEDNLLEVWKPKTLIERSHDEE</sequence>
<proteinExistence type="predicted"/>
<dbReference type="SUPFAM" id="SSF50978">
    <property type="entry name" value="WD40 repeat-like"/>
    <property type="match status" value="1"/>
</dbReference>
<evidence type="ECO:0000313" key="6">
    <source>
        <dbReference type="EMBL" id="KAA8907271.1"/>
    </source>
</evidence>
<gene>
    <name evidence="6" type="ORF">DIURU_000591</name>
</gene>
<dbReference type="InterPro" id="IPR022052">
    <property type="entry name" value="Histone-bd_RBBP4-like_N"/>
</dbReference>
<dbReference type="PROSITE" id="PS50082">
    <property type="entry name" value="WD_REPEATS_2"/>
    <property type="match status" value="1"/>
</dbReference>
<keyword evidence="1 4" id="KW-0853">WD repeat</keyword>
<evidence type="ECO:0000256" key="2">
    <source>
        <dbReference type="ARBA" id="ARBA00022737"/>
    </source>
</evidence>
<dbReference type="InterPro" id="IPR050459">
    <property type="entry name" value="WD_repeat_RBAP46/RBAP48/MSI1"/>
</dbReference>
<dbReference type="VEuPathDB" id="FungiDB:DIURU_000591"/>
<keyword evidence="7" id="KW-1185">Reference proteome</keyword>
<evidence type="ECO:0000256" key="3">
    <source>
        <dbReference type="ARBA" id="ARBA00022853"/>
    </source>
</evidence>
<dbReference type="Proteomes" id="UP000449547">
    <property type="component" value="Unassembled WGS sequence"/>
</dbReference>
<feature type="domain" description="Histone-binding protein RBBP4-like N-terminal" evidence="5">
    <location>
        <begin position="25"/>
        <end position="95"/>
    </location>
</feature>
<dbReference type="InterPro" id="IPR001680">
    <property type="entry name" value="WD40_rpt"/>
</dbReference>
<accession>A0A642V3Y5</accession>
<keyword evidence="3" id="KW-0156">Chromatin regulator</keyword>
<dbReference type="GO" id="GO:0006325">
    <property type="term" value="P:chromatin organization"/>
    <property type="evidence" value="ECO:0007669"/>
    <property type="project" value="UniProtKB-KW"/>
</dbReference>
<name>A0A642V3Y5_DIURU</name>
<evidence type="ECO:0000259" key="5">
    <source>
        <dbReference type="Pfam" id="PF12265"/>
    </source>
</evidence>
<feature type="repeat" description="WD" evidence="4">
    <location>
        <begin position="373"/>
        <end position="406"/>
    </location>
</feature>
<dbReference type="PANTHER" id="PTHR22850">
    <property type="entry name" value="WD40 REPEAT FAMILY"/>
    <property type="match status" value="1"/>
</dbReference>
<protein>
    <recommendedName>
        <fullName evidence="5">Histone-binding protein RBBP4-like N-terminal domain-containing protein</fullName>
    </recommendedName>
</protein>
<dbReference type="InterPro" id="IPR036322">
    <property type="entry name" value="WD40_repeat_dom_sf"/>
</dbReference>
<dbReference type="Gene3D" id="2.130.10.10">
    <property type="entry name" value="YVTN repeat-like/Quinoprotein amine dehydrogenase"/>
    <property type="match status" value="1"/>
</dbReference>
<evidence type="ECO:0000256" key="1">
    <source>
        <dbReference type="ARBA" id="ARBA00022574"/>
    </source>
</evidence>
<organism evidence="6 7">
    <name type="scientific">Diutina rugosa</name>
    <name type="common">Yeast</name>
    <name type="synonym">Candida rugosa</name>
    <dbReference type="NCBI Taxonomy" id="5481"/>
    <lineage>
        <taxon>Eukaryota</taxon>
        <taxon>Fungi</taxon>
        <taxon>Dikarya</taxon>
        <taxon>Ascomycota</taxon>
        <taxon>Saccharomycotina</taxon>
        <taxon>Pichiomycetes</taxon>
        <taxon>Debaryomycetaceae</taxon>
        <taxon>Diutina</taxon>
    </lineage>
</organism>
<keyword evidence="2" id="KW-0677">Repeat</keyword>
<dbReference type="AlphaFoldDB" id="A0A642V3Y5"/>
<dbReference type="OrthoDB" id="427795at2759"/>
<evidence type="ECO:0000313" key="7">
    <source>
        <dbReference type="Proteomes" id="UP000449547"/>
    </source>
</evidence>
<reference evidence="6 7" key="1">
    <citation type="submission" date="2019-07" db="EMBL/GenBank/DDBJ databases">
        <title>Genome assembly of two rare yeast pathogens: Diutina rugosa and Trichomonascus ciferrii.</title>
        <authorList>
            <person name="Mixao V."/>
            <person name="Saus E."/>
            <person name="Hansen A."/>
            <person name="Lass-Flor C."/>
            <person name="Gabaldon T."/>
        </authorList>
    </citation>
    <scope>NUCLEOTIDE SEQUENCE [LARGE SCALE GENOMIC DNA]</scope>
    <source>
        <strain evidence="6 7">CBS 613</strain>
    </source>
</reference>
<dbReference type="InterPro" id="IPR015943">
    <property type="entry name" value="WD40/YVTN_repeat-like_dom_sf"/>
</dbReference>
<dbReference type="EMBL" id="SWFT01000026">
    <property type="protein sequence ID" value="KAA8907271.1"/>
    <property type="molecule type" value="Genomic_DNA"/>
</dbReference>